<proteinExistence type="predicted"/>
<feature type="region of interest" description="Disordered" evidence="1">
    <location>
        <begin position="1"/>
        <end position="22"/>
    </location>
</feature>
<dbReference type="Proteomes" id="UP000663841">
    <property type="component" value="Unassembled WGS sequence"/>
</dbReference>
<gene>
    <name evidence="2" type="ORF">RDB_LOCUS66211</name>
</gene>
<accession>A0A8H3AQG8</accession>
<evidence type="ECO:0000256" key="1">
    <source>
        <dbReference type="SAM" id="MobiDB-lite"/>
    </source>
</evidence>
<evidence type="ECO:0000313" key="2">
    <source>
        <dbReference type="EMBL" id="CAE6430883.1"/>
    </source>
</evidence>
<feature type="non-terminal residue" evidence="2">
    <location>
        <position position="1"/>
    </location>
</feature>
<organism evidence="2 3">
    <name type="scientific">Rhizoctonia solani</name>
    <dbReference type="NCBI Taxonomy" id="456999"/>
    <lineage>
        <taxon>Eukaryota</taxon>
        <taxon>Fungi</taxon>
        <taxon>Dikarya</taxon>
        <taxon>Basidiomycota</taxon>
        <taxon>Agaricomycotina</taxon>
        <taxon>Agaricomycetes</taxon>
        <taxon>Cantharellales</taxon>
        <taxon>Ceratobasidiaceae</taxon>
        <taxon>Rhizoctonia</taxon>
    </lineage>
</organism>
<protein>
    <submittedName>
        <fullName evidence="2">Uncharacterized protein</fullName>
    </submittedName>
</protein>
<evidence type="ECO:0000313" key="3">
    <source>
        <dbReference type="Proteomes" id="UP000663841"/>
    </source>
</evidence>
<comment type="caution">
    <text evidence="2">The sequence shown here is derived from an EMBL/GenBank/DDBJ whole genome shotgun (WGS) entry which is preliminary data.</text>
</comment>
<dbReference type="AlphaFoldDB" id="A0A8H3AQG8"/>
<dbReference type="EMBL" id="CAJMWW010000084">
    <property type="protein sequence ID" value="CAE6430883.1"/>
    <property type="molecule type" value="Genomic_DNA"/>
</dbReference>
<reference evidence="2" key="1">
    <citation type="submission" date="2021-01" db="EMBL/GenBank/DDBJ databases">
        <authorList>
            <person name="Kaushik A."/>
        </authorList>
    </citation>
    <scope>NUCLEOTIDE SEQUENCE</scope>
    <source>
        <strain evidence="2">AG3-T5</strain>
    </source>
</reference>
<sequence>WLREQGITPPPKRPRRASSHTPDYIDVDAFDVDIKTEPKTIVGTTTQQPVFLDSDEEIEILRHLVPVPLNGTQCATTPIKVEDEVKVEPKI</sequence>
<name>A0A8H3AQG8_9AGAM</name>